<dbReference type="PANTHER" id="PTHR46331:SF2">
    <property type="entry name" value="VALACYCLOVIR HYDROLASE"/>
    <property type="match status" value="1"/>
</dbReference>
<evidence type="ECO:0000256" key="1">
    <source>
        <dbReference type="PROSITE-ProRule" id="PRU00339"/>
    </source>
</evidence>
<name>A0A1I8BZV0_MELHA</name>
<dbReference type="InterPro" id="IPR011990">
    <property type="entry name" value="TPR-like_helical_dom_sf"/>
</dbReference>
<dbReference type="SUPFAM" id="SSF53474">
    <property type="entry name" value="alpha/beta-Hydrolases"/>
    <property type="match status" value="1"/>
</dbReference>
<keyword evidence="1" id="KW-0802">TPR repeat</keyword>
<dbReference type="PANTHER" id="PTHR46331">
    <property type="entry name" value="VALACYCLOVIR HYDROLASE"/>
    <property type="match status" value="1"/>
</dbReference>
<sequence length="455" mass="51831">MNVENIESEAETKLTCESQISEHKMQILDRDIGYCRYGKGKINFLFICGGVGCYKKDYPESMLSSYDPEVVTIICIDPPGYGTSRPPDRKQEINRCKKDAGYCIKLMETLELTPFSVLGWSEGGRTAIHVGGQGKTLVSHIILLSTSTQVDFRGDMAFKGMRNTTHWLPTAKESYLQHYSEEFLREQWAALCDVVAIVYRDLGGRFPSDQVLSTLKMPVLIINGALDRFVLDPKLMSNKIANVRSSKVDDTNIHSDPEILWRFARSCYFLSFPLDNKDPKKKQLLDEGYLYAEKAYQLKNEDFEVIKCFAAVTGARTDFLGTKEKIEQGNLFKELLDKALAMNAEEYTLLHMRGRFAFSVASLTWLERKAATAFYSKPPEATFDEAIDDFLAVLALQPDWLDNLFYLGKTYLIKKDKETAIKYLQRAVDSYQQNENEQEPSMVTEAKALLKKHCK</sequence>
<keyword evidence="3" id="KW-1185">Reference proteome</keyword>
<evidence type="ECO:0000313" key="4">
    <source>
        <dbReference type="WBParaSite" id="MhA1_Contig893.frz3.gene11"/>
    </source>
</evidence>
<dbReference type="GO" id="GO:0017171">
    <property type="term" value="F:serine hydrolase activity"/>
    <property type="evidence" value="ECO:0007669"/>
    <property type="project" value="TreeGrafter"/>
</dbReference>
<feature type="repeat" description="TPR" evidence="1">
    <location>
        <begin position="401"/>
        <end position="434"/>
    </location>
</feature>
<dbReference type="AlphaFoldDB" id="A0A1I8BZV0"/>
<dbReference type="Gene3D" id="3.40.50.1820">
    <property type="entry name" value="alpha/beta hydrolase"/>
    <property type="match status" value="1"/>
</dbReference>
<feature type="domain" description="AB hydrolase-1" evidence="2">
    <location>
        <begin position="44"/>
        <end position="146"/>
    </location>
</feature>
<dbReference type="SUPFAM" id="SSF48452">
    <property type="entry name" value="TPR-like"/>
    <property type="match status" value="1"/>
</dbReference>
<dbReference type="PROSITE" id="PS50005">
    <property type="entry name" value="TPR"/>
    <property type="match status" value="1"/>
</dbReference>
<dbReference type="InterPro" id="IPR019734">
    <property type="entry name" value="TPR_rpt"/>
</dbReference>
<dbReference type="Pfam" id="PF21033">
    <property type="entry name" value="RMD1-3"/>
    <property type="match status" value="1"/>
</dbReference>
<evidence type="ECO:0000259" key="2">
    <source>
        <dbReference type="Pfam" id="PF00561"/>
    </source>
</evidence>
<dbReference type="Gene3D" id="1.25.40.10">
    <property type="entry name" value="Tetratricopeptide repeat domain"/>
    <property type="match status" value="1"/>
</dbReference>
<dbReference type="Proteomes" id="UP000095281">
    <property type="component" value="Unplaced"/>
</dbReference>
<dbReference type="InterPro" id="IPR049039">
    <property type="entry name" value="RMD1-3_a_helical_rpt"/>
</dbReference>
<dbReference type="InterPro" id="IPR000073">
    <property type="entry name" value="AB_hydrolase_1"/>
</dbReference>
<organism evidence="3 4">
    <name type="scientific">Meloidogyne hapla</name>
    <name type="common">Root-knot nematode worm</name>
    <dbReference type="NCBI Taxonomy" id="6305"/>
    <lineage>
        <taxon>Eukaryota</taxon>
        <taxon>Metazoa</taxon>
        <taxon>Ecdysozoa</taxon>
        <taxon>Nematoda</taxon>
        <taxon>Chromadorea</taxon>
        <taxon>Rhabditida</taxon>
        <taxon>Tylenchina</taxon>
        <taxon>Tylenchomorpha</taxon>
        <taxon>Tylenchoidea</taxon>
        <taxon>Meloidogynidae</taxon>
        <taxon>Meloidogyninae</taxon>
        <taxon>Meloidogyne</taxon>
    </lineage>
</organism>
<dbReference type="WBParaSite" id="MhA1_Contig893.frz3.gene11">
    <property type="protein sequence ID" value="MhA1_Contig893.frz3.gene11"/>
    <property type="gene ID" value="MhA1_Contig893.frz3.gene11"/>
</dbReference>
<evidence type="ECO:0000313" key="3">
    <source>
        <dbReference type="Proteomes" id="UP000095281"/>
    </source>
</evidence>
<proteinExistence type="predicted"/>
<reference evidence="4" key="1">
    <citation type="submission" date="2016-11" db="UniProtKB">
        <authorList>
            <consortium name="WormBaseParasite"/>
        </authorList>
    </citation>
    <scope>IDENTIFICATION</scope>
</reference>
<protein>
    <submittedName>
        <fullName evidence="4">TPR_REGION domain-containing protein</fullName>
    </submittedName>
</protein>
<dbReference type="InterPro" id="IPR029058">
    <property type="entry name" value="AB_hydrolase_fold"/>
</dbReference>
<accession>A0A1I8BZV0</accession>
<dbReference type="Pfam" id="PF00561">
    <property type="entry name" value="Abhydrolase_1"/>
    <property type="match status" value="1"/>
</dbReference>